<proteinExistence type="predicted"/>
<accession>A0ABN5M409</accession>
<dbReference type="EMBL" id="CP030239">
    <property type="protein sequence ID" value="AWX92301.1"/>
    <property type="molecule type" value="Genomic_DNA"/>
</dbReference>
<feature type="compositionally biased region" description="Low complexity" evidence="1">
    <location>
        <begin position="22"/>
        <end position="46"/>
    </location>
</feature>
<evidence type="ECO:0000256" key="1">
    <source>
        <dbReference type="SAM" id="MobiDB-lite"/>
    </source>
</evidence>
<name>A0ABN5M409_9RHOB</name>
<keyword evidence="3" id="KW-1185">Reference proteome</keyword>
<evidence type="ECO:0000313" key="2">
    <source>
        <dbReference type="EMBL" id="AWX92301.1"/>
    </source>
</evidence>
<feature type="compositionally biased region" description="Basic and acidic residues" evidence="1">
    <location>
        <begin position="53"/>
        <end position="71"/>
    </location>
</feature>
<evidence type="ECO:0000313" key="3">
    <source>
        <dbReference type="Proteomes" id="UP000249922"/>
    </source>
</evidence>
<feature type="region of interest" description="Disordered" evidence="1">
    <location>
        <begin position="1"/>
        <end position="71"/>
    </location>
</feature>
<organism evidence="2 3">
    <name type="scientific">Paracoccus mutanolyticus</name>
    <dbReference type="NCBI Taxonomy" id="1499308"/>
    <lineage>
        <taxon>Bacteria</taxon>
        <taxon>Pseudomonadati</taxon>
        <taxon>Pseudomonadota</taxon>
        <taxon>Alphaproteobacteria</taxon>
        <taxon>Rhodobacterales</taxon>
        <taxon>Paracoccaceae</taxon>
        <taxon>Paracoccus</taxon>
    </lineage>
</organism>
<dbReference type="Proteomes" id="UP000249922">
    <property type="component" value="Chromosome"/>
</dbReference>
<protein>
    <submittedName>
        <fullName evidence="2">Uncharacterized protein</fullName>
    </submittedName>
</protein>
<sequence length="121" mass="13771">MTEPNRSTSFGDAWVEPYSQDGRGTNVVVGPRPPRRGWSWWSRTPPMGTDDGDDHRQRRDAPRRPEQGFKQEGTKGIFVGLLPCRSMSALSLRLPVLRQPGQREAGDVRLPVSSIARWRFR</sequence>
<reference evidence="2 3" key="1">
    <citation type="submission" date="2018-06" db="EMBL/GenBank/DDBJ databases">
        <title>Complete genome sequence of Paracoccus mutanolyticus strain RSP-02 isolated from cellulosic waste.</title>
        <authorList>
            <person name="Amrutha R.N."/>
            <person name="Shrivastav A."/>
            <person name="Buddana S.K."/>
            <person name="Deshpande U."/>
            <person name="Prakasham R.S."/>
        </authorList>
    </citation>
    <scope>NUCLEOTIDE SEQUENCE [LARGE SCALE GENOMIC DNA]</scope>
    <source>
        <strain evidence="2 3">RSP-02</strain>
    </source>
</reference>
<feature type="compositionally biased region" description="Polar residues" evidence="1">
    <location>
        <begin position="1"/>
        <end position="10"/>
    </location>
</feature>
<gene>
    <name evidence="2" type="ORF">DPM13_00650</name>
</gene>